<accession>A0A6J4PGP7</accession>
<reference evidence="2" key="1">
    <citation type="submission" date="2020-02" db="EMBL/GenBank/DDBJ databases">
        <authorList>
            <person name="Meier V. D."/>
        </authorList>
    </citation>
    <scope>NUCLEOTIDE SEQUENCE</scope>
    <source>
        <strain evidence="2">AVDCRST_MAG60</strain>
    </source>
</reference>
<dbReference type="AlphaFoldDB" id="A0A6J4PGP7"/>
<organism evidence="2">
    <name type="scientific">uncultured Nocardioides sp</name>
    <dbReference type="NCBI Taxonomy" id="198441"/>
    <lineage>
        <taxon>Bacteria</taxon>
        <taxon>Bacillati</taxon>
        <taxon>Actinomycetota</taxon>
        <taxon>Actinomycetes</taxon>
        <taxon>Propionibacteriales</taxon>
        <taxon>Nocardioidaceae</taxon>
        <taxon>Nocardioides</taxon>
        <taxon>environmental samples</taxon>
    </lineage>
</organism>
<protein>
    <submittedName>
        <fullName evidence="2">Uncharacterized protein</fullName>
    </submittedName>
</protein>
<feature type="region of interest" description="Disordered" evidence="1">
    <location>
        <begin position="1"/>
        <end position="114"/>
    </location>
</feature>
<proteinExistence type="predicted"/>
<evidence type="ECO:0000256" key="1">
    <source>
        <dbReference type="SAM" id="MobiDB-lite"/>
    </source>
</evidence>
<sequence length="179" mass="18783">MDVVPAAPREVADESGGGPRGVLTAGRGDEQCGDGVAGGSKADPMSSRRVALSPRRQDRPRTTAAVTSRRPSAKADSEGPPRSSPSTMQVTVRPQADDGADAWRPRSARRHGDTLLPRLDGRCLAWADVFDSRRFASLAASGEHDNGRAYPQRTFDDLTEARGWATSTGSATAAPAGGE</sequence>
<evidence type="ECO:0000313" key="2">
    <source>
        <dbReference type="EMBL" id="CAA9410478.1"/>
    </source>
</evidence>
<dbReference type="EMBL" id="CADCUN010000284">
    <property type="protein sequence ID" value="CAA9410478.1"/>
    <property type="molecule type" value="Genomic_DNA"/>
</dbReference>
<gene>
    <name evidence="2" type="ORF">AVDCRST_MAG60-2628</name>
</gene>
<name>A0A6J4PGP7_9ACTN</name>